<sequence>MATTTPQRSRRQQPTALQGVLASAVQATGALAATGSLGDVFGLHPVWGAVGTVAAAATTVVANARHASPSALLYRLSCWCGAGTWLTWVLSTGLWQTGNFAALGIGALAATLAAPLAYRDRQRLEVAAGRGALVLRSTSRLAQDWERRIARVCTMNVLVEDLRFWPGRTGYDLLVRLPGGGRTRSDLERGADALAADARLPNGCGVEVTKGPDRGSAWLRVGTVNRLAETVPYPEDFTATSFLDPKTLGEFRDGSPVDVVLRQKAGLFTGQRGSGKTGLLHVTTAEVGRSRDAVVIHIDLNGGGVSQPWLDPWIEGEIERSPLGWAASNIEEAVLVSRAMLAIAKDRKKSTRRIKKAANSQLLPISEKLPAYVILMDESAEGMAASAHPLYAEFRANMEEVQRIGRNEAVEVYFSALRATSDVISPNVKKQSTLRIGMFVQDAEEIAYLFGWNKGISIEDLDGPGCAFIQHDQERPRPFKASYMEFLQIGRAAVAISRIRPEFDPAAARAARTSIGDLFDSRYDRMRAAFTDLDVDDDEYGDDDGQAAALPAVHTPAPVPVVPQQRGDFALQFGANMADWPHPMDIAAALTGHPPVSSANIRVTAALPATVQAPELIARALAVFQAAGDDRIHSEDLAAALGFPGTTELAAALAPYGITALKNAFERNGQRRRGYDRSHFVAATQGDRQEGAGEGGDGPGDPHTPHVGDPHTPTPSHVGATQQQ</sequence>
<feature type="signal peptide" evidence="3">
    <location>
        <begin position="1"/>
        <end position="32"/>
    </location>
</feature>
<feature type="transmembrane region" description="Helical" evidence="2">
    <location>
        <begin position="76"/>
        <end position="94"/>
    </location>
</feature>
<feature type="chain" id="PRO_5046791589" description="ATP-binding protein" evidence="3">
    <location>
        <begin position="33"/>
        <end position="724"/>
    </location>
</feature>
<name>A0ABV8GKY6_9ACTN</name>
<evidence type="ECO:0008006" key="6">
    <source>
        <dbReference type="Google" id="ProtNLM"/>
    </source>
</evidence>
<keyword evidence="2" id="KW-0472">Membrane</keyword>
<gene>
    <name evidence="4" type="ORF">ACFOY2_45760</name>
</gene>
<keyword evidence="5" id="KW-1185">Reference proteome</keyword>
<evidence type="ECO:0000256" key="3">
    <source>
        <dbReference type="SAM" id="SignalP"/>
    </source>
</evidence>
<accession>A0ABV8GKY6</accession>
<feature type="transmembrane region" description="Helical" evidence="2">
    <location>
        <begin position="100"/>
        <end position="118"/>
    </location>
</feature>
<evidence type="ECO:0000256" key="1">
    <source>
        <dbReference type="SAM" id="MobiDB-lite"/>
    </source>
</evidence>
<proteinExistence type="predicted"/>
<dbReference type="InterPro" id="IPR027417">
    <property type="entry name" value="P-loop_NTPase"/>
</dbReference>
<feature type="region of interest" description="Disordered" evidence="1">
    <location>
        <begin position="671"/>
        <end position="724"/>
    </location>
</feature>
<keyword evidence="2" id="KW-1133">Transmembrane helix</keyword>
<feature type="transmembrane region" description="Helical" evidence="2">
    <location>
        <begin position="42"/>
        <end position="64"/>
    </location>
</feature>
<comment type="caution">
    <text evidence="4">The sequence shown here is derived from an EMBL/GenBank/DDBJ whole genome shotgun (WGS) entry which is preliminary data.</text>
</comment>
<evidence type="ECO:0000256" key="2">
    <source>
        <dbReference type="SAM" id="Phobius"/>
    </source>
</evidence>
<evidence type="ECO:0000313" key="5">
    <source>
        <dbReference type="Proteomes" id="UP001595851"/>
    </source>
</evidence>
<organism evidence="4 5">
    <name type="scientific">Nonomuraea purpurea</name>
    <dbReference type="NCBI Taxonomy" id="1849276"/>
    <lineage>
        <taxon>Bacteria</taxon>
        <taxon>Bacillati</taxon>
        <taxon>Actinomycetota</taxon>
        <taxon>Actinomycetes</taxon>
        <taxon>Streptosporangiales</taxon>
        <taxon>Streptosporangiaceae</taxon>
        <taxon>Nonomuraea</taxon>
    </lineage>
</organism>
<keyword evidence="2" id="KW-0812">Transmembrane</keyword>
<evidence type="ECO:0000313" key="4">
    <source>
        <dbReference type="EMBL" id="MFC4014598.1"/>
    </source>
</evidence>
<dbReference type="Gene3D" id="3.40.50.300">
    <property type="entry name" value="P-loop containing nucleotide triphosphate hydrolases"/>
    <property type="match status" value="1"/>
</dbReference>
<protein>
    <recommendedName>
        <fullName evidence="6">ATP-binding protein</fullName>
    </recommendedName>
</protein>
<dbReference type="RefSeq" id="WP_379534433.1">
    <property type="nucleotide sequence ID" value="NZ_JBHSBI010000036.1"/>
</dbReference>
<keyword evidence="3" id="KW-0732">Signal</keyword>
<dbReference type="EMBL" id="JBHSBI010000036">
    <property type="protein sequence ID" value="MFC4014598.1"/>
    <property type="molecule type" value="Genomic_DNA"/>
</dbReference>
<dbReference type="Proteomes" id="UP001595851">
    <property type="component" value="Unassembled WGS sequence"/>
</dbReference>
<reference evidence="5" key="1">
    <citation type="journal article" date="2019" name="Int. J. Syst. Evol. Microbiol.">
        <title>The Global Catalogue of Microorganisms (GCM) 10K type strain sequencing project: providing services to taxonomists for standard genome sequencing and annotation.</title>
        <authorList>
            <consortium name="The Broad Institute Genomics Platform"/>
            <consortium name="The Broad Institute Genome Sequencing Center for Infectious Disease"/>
            <person name="Wu L."/>
            <person name="Ma J."/>
        </authorList>
    </citation>
    <scope>NUCLEOTIDE SEQUENCE [LARGE SCALE GENOMIC DNA]</scope>
    <source>
        <strain evidence="5">TBRC 1276</strain>
    </source>
</reference>